<feature type="region of interest" description="Disordered" evidence="1">
    <location>
        <begin position="1"/>
        <end position="23"/>
    </location>
</feature>
<dbReference type="Proteomes" id="UP000218606">
    <property type="component" value="Plasmid pP13_g"/>
</dbReference>
<keyword evidence="2" id="KW-1133">Transmembrane helix</keyword>
<feature type="transmembrane region" description="Helical" evidence="2">
    <location>
        <begin position="87"/>
        <end position="107"/>
    </location>
</feature>
<feature type="compositionally biased region" description="Polar residues" evidence="1">
    <location>
        <begin position="1"/>
        <end position="11"/>
    </location>
</feature>
<keyword evidence="2" id="KW-0472">Membrane</keyword>
<evidence type="ECO:0000313" key="3">
    <source>
        <dbReference type="EMBL" id="ATG46008.1"/>
    </source>
</evidence>
<accession>A0AAN1LCS0</accession>
<geneLocation type="plasmid" evidence="4">
    <name>pp13_g</name>
</geneLocation>
<evidence type="ECO:0000256" key="2">
    <source>
        <dbReference type="SAM" id="Phobius"/>
    </source>
</evidence>
<keyword evidence="2" id="KW-0812">Transmembrane</keyword>
<reference evidence="3 4" key="1">
    <citation type="journal article" date="2017" name="Front. Microbiol.">
        <title>Phaeobacter piscinae sp. nov., a species of the Roseobacter group and potential aquaculture probiont.</title>
        <authorList>
            <person name="Sonnenschein E.C."/>
            <person name="Phippen C.B.W."/>
            <person name="Nielsen K.F."/>
            <person name="Mateiu R.V."/>
            <person name="Melchiorsen J."/>
            <person name="Gram L."/>
            <person name="Overmann J."/>
            <person name="Freese H.M."/>
        </authorList>
    </citation>
    <scope>NUCLEOTIDE SEQUENCE [LARGE SCALE GENOMIC DNA]</scope>
    <source>
        <strain evidence="3 4">P13</strain>
    </source>
</reference>
<keyword evidence="3" id="KW-0614">Plasmid</keyword>
<gene>
    <name evidence="3" type="ORF">PhaeoP13_04126</name>
</gene>
<proteinExistence type="predicted"/>
<dbReference type="AlphaFoldDB" id="A0AAN1LCS0"/>
<evidence type="ECO:0000313" key="4">
    <source>
        <dbReference type="Proteomes" id="UP000218606"/>
    </source>
</evidence>
<feature type="compositionally biased region" description="Low complexity" evidence="1">
    <location>
        <begin position="12"/>
        <end position="23"/>
    </location>
</feature>
<organism evidence="3 4">
    <name type="scientific">Phaeobacter piscinae</name>
    <dbReference type="NCBI Taxonomy" id="1580596"/>
    <lineage>
        <taxon>Bacteria</taxon>
        <taxon>Pseudomonadati</taxon>
        <taxon>Pseudomonadota</taxon>
        <taxon>Alphaproteobacteria</taxon>
        <taxon>Rhodobacterales</taxon>
        <taxon>Roseobacteraceae</taxon>
        <taxon>Phaeobacter</taxon>
    </lineage>
</organism>
<name>A0AAN1LCS0_9RHOB</name>
<sequence>MSVTSFPGSGKTQTPPAAETPQTNRLRSGEVVSLSDHRRDLTRQAREAMRQRIKAQLTAVPRDYIFTGLFFAGCLCVAHFYDKFTGVAPLAWFIGCVLALMVLAWVYHQLFLRTFFVLNGVILAVWAGAYFVPALLELAGVFVAVIVTNLIMQWLNWIE</sequence>
<feature type="transmembrane region" description="Helical" evidence="2">
    <location>
        <begin position="64"/>
        <end position="81"/>
    </location>
</feature>
<dbReference type="EMBL" id="CP010774">
    <property type="protein sequence ID" value="ATG46008.1"/>
    <property type="molecule type" value="Genomic_DNA"/>
</dbReference>
<protein>
    <submittedName>
        <fullName evidence="3">Uncharacterized protein</fullName>
    </submittedName>
</protein>
<evidence type="ECO:0000256" key="1">
    <source>
        <dbReference type="SAM" id="MobiDB-lite"/>
    </source>
</evidence>
<feature type="transmembrane region" description="Helical" evidence="2">
    <location>
        <begin position="114"/>
        <end position="132"/>
    </location>
</feature>
<feature type="transmembrane region" description="Helical" evidence="2">
    <location>
        <begin position="138"/>
        <end position="158"/>
    </location>
</feature>